<name>A0A4C2A0W5_EUMVA</name>
<dbReference type="AlphaFoldDB" id="A0A4C2A0W5"/>
<proteinExistence type="predicted"/>
<feature type="region of interest" description="Disordered" evidence="1">
    <location>
        <begin position="1"/>
        <end position="25"/>
    </location>
</feature>
<protein>
    <submittedName>
        <fullName evidence="2">Uncharacterized protein</fullName>
    </submittedName>
</protein>
<dbReference type="EMBL" id="BGZK01002290">
    <property type="protein sequence ID" value="GBP92615.1"/>
    <property type="molecule type" value="Genomic_DNA"/>
</dbReference>
<sequence>MSRVNRTHSALQNKSDGNMGYTNAGEGVHVTEQSDVGEVWLLKGQRQAAALDQRHACVRRFSTAVIFDAMTPGR</sequence>
<dbReference type="Proteomes" id="UP000299102">
    <property type="component" value="Unassembled WGS sequence"/>
</dbReference>
<evidence type="ECO:0000313" key="3">
    <source>
        <dbReference type="Proteomes" id="UP000299102"/>
    </source>
</evidence>
<gene>
    <name evidence="2" type="ORF">EVAR_63094_1</name>
</gene>
<reference evidence="2 3" key="1">
    <citation type="journal article" date="2019" name="Commun. Biol.">
        <title>The bagworm genome reveals a unique fibroin gene that provides high tensile strength.</title>
        <authorList>
            <person name="Kono N."/>
            <person name="Nakamura H."/>
            <person name="Ohtoshi R."/>
            <person name="Tomita M."/>
            <person name="Numata K."/>
            <person name="Arakawa K."/>
        </authorList>
    </citation>
    <scope>NUCLEOTIDE SEQUENCE [LARGE SCALE GENOMIC DNA]</scope>
</reference>
<comment type="caution">
    <text evidence="2">The sequence shown here is derived from an EMBL/GenBank/DDBJ whole genome shotgun (WGS) entry which is preliminary data.</text>
</comment>
<organism evidence="2 3">
    <name type="scientific">Eumeta variegata</name>
    <name type="common">Bagworm moth</name>
    <name type="synonym">Eumeta japonica</name>
    <dbReference type="NCBI Taxonomy" id="151549"/>
    <lineage>
        <taxon>Eukaryota</taxon>
        <taxon>Metazoa</taxon>
        <taxon>Ecdysozoa</taxon>
        <taxon>Arthropoda</taxon>
        <taxon>Hexapoda</taxon>
        <taxon>Insecta</taxon>
        <taxon>Pterygota</taxon>
        <taxon>Neoptera</taxon>
        <taxon>Endopterygota</taxon>
        <taxon>Lepidoptera</taxon>
        <taxon>Glossata</taxon>
        <taxon>Ditrysia</taxon>
        <taxon>Tineoidea</taxon>
        <taxon>Psychidae</taxon>
        <taxon>Oiketicinae</taxon>
        <taxon>Eumeta</taxon>
    </lineage>
</organism>
<feature type="compositionally biased region" description="Polar residues" evidence="1">
    <location>
        <begin position="7"/>
        <end position="16"/>
    </location>
</feature>
<keyword evidence="3" id="KW-1185">Reference proteome</keyword>
<evidence type="ECO:0000313" key="2">
    <source>
        <dbReference type="EMBL" id="GBP92615.1"/>
    </source>
</evidence>
<evidence type="ECO:0000256" key="1">
    <source>
        <dbReference type="SAM" id="MobiDB-lite"/>
    </source>
</evidence>
<accession>A0A4C2A0W5</accession>